<evidence type="ECO:0000256" key="11">
    <source>
        <dbReference type="ARBA" id="ARBA00023098"/>
    </source>
</evidence>
<reference evidence="15" key="2">
    <citation type="submission" date="2021-01" db="EMBL/GenBank/DDBJ databases">
        <authorList>
            <person name="Schikora-Tamarit M.A."/>
        </authorList>
    </citation>
    <scope>NUCLEOTIDE SEQUENCE</scope>
    <source>
        <strain evidence="15">CBS6341</strain>
    </source>
</reference>
<dbReference type="PANTHER" id="PTHR16320:SF24">
    <property type="entry name" value="PHOSPHODIESTERASE, PUTATIVE-RELATED"/>
    <property type="match status" value="1"/>
</dbReference>
<evidence type="ECO:0000256" key="5">
    <source>
        <dbReference type="ARBA" id="ARBA00022692"/>
    </source>
</evidence>
<dbReference type="GO" id="GO:0006665">
    <property type="term" value="P:sphingolipid metabolic process"/>
    <property type="evidence" value="ECO:0007669"/>
    <property type="project" value="UniProtKB-KW"/>
</dbReference>
<dbReference type="GO" id="GO:0016020">
    <property type="term" value="C:membrane"/>
    <property type="evidence" value="ECO:0007669"/>
    <property type="project" value="UniProtKB-SubCell"/>
</dbReference>
<evidence type="ECO:0000259" key="14">
    <source>
        <dbReference type="Pfam" id="PF03372"/>
    </source>
</evidence>
<dbReference type="GO" id="GO:0046872">
    <property type="term" value="F:metal ion binding"/>
    <property type="evidence" value="ECO:0007669"/>
    <property type="project" value="UniProtKB-KW"/>
</dbReference>
<keyword evidence="16" id="KW-1185">Reference proteome</keyword>
<comment type="pathway">
    <text evidence="2">Lipid metabolism; sphingolipid metabolism.</text>
</comment>
<comment type="subcellular location">
    <subcellularLocation>
        <location evidence="1">Membrane</location>
        <topology evidence="1">Multi-pass membrane protein</topology>
    </subcellularLocation>
</comment>
<keyword evidence="9" id="KW-0746">Sphingolipid metabolism</keyword>
<feature type="transmembrane region" description="Helical" evidence="13">
    <location>
        <begin position="349"/>
        <end position="370"/>
    </location>
</feature>
<dbReference type="GO" id="GO:0004767">
    <property type="term" value="F:sphingomyelin phosphodiesterase activity"/>
    <property type="evidence" value="ECO:0007669"/>
    <property type="project" value="InterPro"/>
</dbReference>
<sequence>MNHEIDEQQPSTTIKFLTFNTWGLKYVSKSRRERLKSIAAKINNDHLNYDIIALQEIWCQEDWEYIDRSTSINYPFRRNFYSGIISGPGLAILSKFPIEDTFLYKFPINGRPSAFWRGDWYVGKSIAVTLLKPIDNNTSPLAILNSHMHAPYSLKGDAAYECHRSCQAWDFAKISKILTKAGYAVVIVGDLNSRPGSLPHKFLTLETGLIDSWEQLKGVQNLNEIQLLSPDLQIEIGGTTCDSILNTWRQNCQPNEACRLDYALIDPLKLQTLDAKVTFVEQIPGIGSYSDHFAYHCTLKLLPFNNNNNSNKQKIPIQNIDRKSYLNQMLNLLDDYSTTSLGQKFWRLFHFWASIIILIIILIVTSFTSFHASWSSIFWVLLAIIISITGLIDGLIGYLFGNKELRALEEIKQQVQDSIKTIID</sequence>
<proteinExistence type="inferred from homology"/>
<dbReference type="InterPro" id="IPR036691">
    <property type="entry name" value="Endo/exonu/phosph_ase_sf"/>
</dbReference>
<comment type="similarity">
    <text evidence="4">Belongs to the neutral sphingomyelinase family.</text>
</comment>
<reference evidence="15" key="1">
    <citation type="journal article" date="2021" name="Open Biol.">
        <title>Shared evolutionary footprints suggest mitochondrial oxidative damage underlies multiple complex I losses in fungi.</title>
        <authorList>
            <person name="Schikora-Tamarit M.A."/>
            <person name="Marcet-Houben M."/>
            <person name="Nosek J."/>
            <person name="Gabaldon T."/>
        </authorList>
    </citation>
    <scope>NUCLEOTIDE SEQUENCE</scope>
    <source>
        <strain evidence="15">CBS6341</strain>
    </source>
</reference>
<dbReference type="Pfam" id="PF03372">
    <property type="entry name" value="Exo_endo_phos"/>
    <property type="match status" value="1"/>
</dbReference>
<comment type="caution">
    <text evidence="15">The sequence shown here is derived from an EMBL/GenBank/DDBJ whole genome shotgun (WGS) entry which is preliminary data.</text>
</comment>
<dbReference type="FunFam" id="3.60.10.10:FF:000073">
    <property type="entry name" value="Inositol phosphosphingolipid phospholipase"/>
    <property type="match status" value="1"/>
</dbReference>
<dbReference type="Gene3D" id="3.60.10.10">
    <property type="entry name" value="Endonuclease/exonuclease/phosphatase"/>
    <property type="match status" value="1"/>
</dbReference>
<evidence type="ECO:0000256" key="6">
    <source>
        <dbReference type="ARBA" id="ARBA00022723"/>
    </source>
</evidence>
<keyword evidence="5 13" id="KW-0812">Transmembrane</keyword>
<evidence type="ECO:0000313" key="16">
    <source>
        <dbReference type="Proteomes" id="UP000769528"/>
    </source>
</evidence>
<evidence type="ECO:0000313" key="15">
    <source>
        <dbReference type="EMBL" id="KAH3680238.1"/>
    </source>
</evidence>
<evidence type="ECO:0000256" key="7">
    <source>
        <dbReference type="ARBA" id="ARBA00022801"/>
    </source>
</evidence>
<evidence type="ECO:0000256" key="13">
    <source>
        <dbReference type="SAM" id="Phobius"/>
    </source>
</evidence>
<dbReference type="SUPFAM" id="SSF56219">
    <property type="entry name" value="DNase I-like"/>
    <property type="match status" value="1"/>
</dbReference>
<keyword evidence="8" id="KW-0460">Magnesium</keyword>
<evidence type="ECO:0000256" key="4">
    <source>
        <dbReference type="ARBA" id="ARBA00006335"/>
    </source>
</evidence>
<accession>A0A9P8THY2</accession>
<comment type="pathway">
    <text evidence="3">Sphingolipid metabolism.</text>
</comment>
<feature type="transmembrane region" description="Helical" evidence="13">
    <location>
        <begin position="376"/>
        <end position="400"/>
    </location>
</feature>
<keyword evidence="7" id="KW-0378">Hydrolase</keyword>
<evidence type="ECO:0000256" key="2">
    <source>
        <dbReference type="ARBA" id="ARBA00004760"/>
    </source>
</evidence>
<keyword evidence="10 13" id="KW-1133">Transmembrane helix</keyword>
<keyword evidence="12 13" id="KW-0472">Membrane</keyword>
<evidence type="ECO:0000256" key="9">
    <source>
        <dbReference type="ARBA" id="ARBA00022919"/>
    </source>
</evidence>
<dbReference type="EMBL" id="JAEUBF010000148">
    <property type="protein sequence ID" value="KAH3680238.1"/>
    <property type="molecule type" value="Genomic_DNA"/>
</dbReference>
<evidence type="ECO:0000256" key="1">
    <source>
        <dbReference type="ARBA" id="ARBA00004141"/>
    </source>
</evidence>
<keyword evidence="11" id="KW-0443">Lipid metabolism</keyword>
<feature type="domain" description="Endonuclease/exonuclease/phosphatase" evidence="14">
    <location>
        <begin position="17"/>
        <end position="292"/>
    </location>
</feature>
<organism evidence="15 16">
    <name type="scientific">Wickerhamomyces mucosus</name>
    <dbReference type="NCBI Taxonomy" id="1378264"/>
    <lineage>
        <taxon>Eukaryota</taxon>
        <taxon>Fungi</taxon>
        <taxon>Dikarya</taxon>
        <taxon>Ascomycota</taxon>
        <taxon>Saccharomycotina</taxon>
        <taxon>Saccharomycetes</taxon>
        <taxon>Phaffomycetales</taxon>
        <taxon>Wickerhamomycetaceae</taxon>
        <taxon>Wickerhamomyces</taxon>
    </lineage>
</organism>
<dbReference type="InterPro" id="IPR038772">
    <property type="entry name" value="Sph/SMPD2-like"/>
</dbReference>
<dbReference type="InterPro" id="IPR005135">
    <property type="entry name" value="Endo/exonuclease/phosphatase"/>
</dbReference>
<dbReference type="AlphaFoldDB" id="A0A9P8THY2"/>
<name>A0A9P8THY2_9ASCO</name>
<dbReference type="Proteomes" id="UP000769528">
    <property type="component" value="Unassembled WGS sequence"/>
</dbReference>
<evidence type="ECO:0000256" key="10">
    <source>
        <dbReference type="ARBA" id="ARBA00022989"/>
    </source>
</evidence>
<evidence type="ECO:0000256" key="12">
    <source>
        <dbReference type="ARBA" id="ARBA00023136"/>
    </source>
</evidence>
<keyword evidence="6" id="KW-0479">Metal-binding</keyword>
<dbReference type="OrthoDB" id="387657at2759"/>
<evidence type="ECO:0000256" key="3">
    <source>
        <dbReference type="ARBA" id="ARBA00004991"/>
    </source>
</evidence>
<protein>
    <recommendedName>
        <fullName evidence="14">Endonuclease/exonuclease/phosphatase domain-containing protein</fullName>
    </recommendedName>
</protein>
<evidence type="ECO:0000256" key="8">
    <source>
        <dbReference type="ARBA" id="ARBA00022842"/>
    </source>
</evidence>
<gene>
    <name evidence="15" type="ORF">WICMUC_000419</name>
</gene>
<dbReference type="PANTHER" id="PTHR16320">
    <property type="entry name" value="SPHINGOMYELINASE FAMILY MEMBER"/>
    <property type="match status" value="1"/>
</dbReference>